<keyword evidence="1" id="KW-0812">Transmembrane</keyword>
<protein>
    <recommendedName>
        <fullName evidence="4">PH domain-containing protein</fullName>
    </recommendedName>
</protein>
<dbReference type="Proteomes" id="UP001596201">
    <property type="component" value="Unassembled WGS sequence"/>
</dbReference>
<feature type="transmembrane region" description="Helical" evidence="1">
    <location>
        <begin position="117"/>
        <end position="150"/>
    </location>
</feature>
<dbReference type="AlphaFoldDB" id="A0ABD5R8W4"/>
<evidence type="ECO:0000313" key="3">
    <source>
        <dbReference type="Proteomes" id="UP001596201"/>
    </source>
</evidence>
<feature type="transmembrane region" description="Helical" evidence="1">
    <location>
        <begin position="41"/>
        <end position="61"/>
    </location>
</feature>
<organism evidence="2 3">
    <name type="scientific">Salinirubrum litoreum</name>
    <dbReference type="NCBI Taxonomy" id="1126234"/>
    <lineage>
        <taxon>Archaea</taxon>
        <taxon>Methanobacteriati</taxon>
        <taxon>Methanobacteriota</taxon>
        <taxon>Stenosarchaea group</taxon>
        <taxon>Halobacteria</taxon>
        <taxon>Halobacteriales</taxon>
        <taxon>Haloferacaceae</taxon>
        <taxon>Salinirubrum</taxon>
    </lineage>
</organism>
<name>A0ABD5R8W4_9EURY</name>
<reference evidence="2 3" key="1">
    <citation type="journal article" date="2019" name="Int. J. Syst. Evol. Microbiol.">
        <title>The Global Catalogue of Microorganisms (GCM) 10K type strain sequencing project: providing services to taxonomists for standard genome sequencing and annotation.</title>
        <authorList>
            <consortium name="The Broad Institute Genomics Platform"/>
            <consortium name="The Broad Institute Genome Sequencing Center for Infectious Disease"/>
            <person name="Wu L."/>
            <person name="Ma J."/>
        </authorList>
    </citation>
    <scope>NUCLEOTIDE SEQUENCE [LARGE SCALE GENOMIC DNA]</scope>
    <source>
        <strain evidence="2 3">CGMCC 1.12237</strain>
    </source>
</reference>
<dbReference type="RefSeq" id="WP_227228171.1">
    <property type="nucleotide sequence ID" value="NZ_JAJCVJ010000001.1"/>
</dbReference>
<feature type="transmembrane region" description="Helical" evidence="1">
    <location>
        <begin position="305"/>
        <end position="326"/>
    </location>
</feature>
<proteinExistence type="predicted"/>
<dbReference type="EMBL" id="JBHSKX010000001">
    <property type="protein sequence ID" value="MFC5366486.1"/>
    <property type="molecule type" value="Genomic_DNA"/>
</dbReference>
<accession>A0ABD5R8W4</accession>
<evidence type="ECO:0000256" key="1">
    <source>
        <dbReference type="SAM" id="Phobius"/>
    </source>
</evidence>
<keyword evidence="1" id="KW-0472">Membrane</keyword>
<feature type="transmembrane region" description="Helical" evidence="1">
    <location>
        <begin position="279"/>
        <end position="299"/>
    </location>
</feature>
<evidence type="ECO:0008006" key="4">
    <source>
        <dbReference type="Google" id="ProtNLM"/>
    </source>
</evidence>
<evidence type="ECO:0000313" key="2">
    <source>
        <dbReference type="EMBL" id="MFC5366486.1"/>
    </source>
</evidence>
<keyword evidence="1" id="KW-1133">Transmembrane helix</keyword>
<comment type="caution">
    <text evidence="2">The sequence shown here is derived from an EMBL/GenBank/DDBJ whole genome shotgun (WGS) entry which is preliminary data.</text>
</comment>
<sequence>MPSAPAGHSSSADESSDTGVVSWVALPDHQSDPYFLAVRHLLAGVVGVFLLVVGGFGAFLLARSALGPSTDALLVVVVLALVGGPFSLIYVLIAADAGSERERALFSPDLSWLRLRWLLPGLVAGAGLLAGLGAVFGPIVVLFLPFGLAFLVSSVDSRYTVGRIDPEERTVEFYTGKLAREYAESHPAVADEMAVPTFDTADRNRRAGDLSSLAGTDSYRIGSYVVVRLRYHDRDLLGNRPTLLVVPAEASSSVESVLARITTSTDWEPSGGLDRDVRLVLGVLGVLFFGSVGLFALVTDGEPVILFYAGTTLGLLGAVMVAAALFG</sequence>
<gene>
    <name evidence="2" type="ORF">ACFPJ5_06000</name>
</gene>
<feature type="transmembrane region" description="Helical" evidence="1">
    <location>
        <begin position="73"/>
        <end position="97"/>
    </location>
</feature>
<keyword evidence="3" id="KW-1185">Reference proteome</keyword>